<dbReference type="OrthoDB" id="6487837at2759"/>
<reference evidence="2" key="1">
    <citation type="submission" date="2019-04" db="EMBL/GenBank/DDBJ databases">
        <title>An insight into the mialome of Ixodes scapularis.</title>
        <authorList>
            <person name="Ribeiro J.M."/>
            <person name="Mather T.N."/>
            <person name="Karim S."/>
        </authorList>
    </citation>
    <scope>NUCLEOTIDE SEQUENCE</scope>
</reference>
<proteinExistence type="predicted"/>
<dbReference type="EMBL" id="GHJT01009210">
    <property type="protein sequence ID" value="MOY43181.1"/>
    <property type="molecule type" value="Transcribed_RNA"/>
</dbReference>
<evidence type="ECO:0000256" key="1">
    <source>
        <dbReference type="SAM" id="SignalP"/>
    </source>
</evidence>
<keyword evidence="1" id="KW-0732">Signal</keyword>
<sequence>MAHLSCVLCLPKVLRNKMYKLIALLVFSVAVCAEVTTDTAEPNNTSTQTPKPKGFERTMSDVVASLVSRVVGEVMISKSDVAKKGGSVHDRVDNAFLETGTTLKHMGRLVSKVGGAIKVAGRWLFQRYGILGPRFGIGTFKKAKAVKWVLNISTLGNNTLQARVAKLTAKTISAFSARGFSRKGHVAFEKLGDILGSAGDVLEDLAQRLAGDSPLPASKLTQSDIDFVSAVNQIIKDTK</sequence>
<dbReference type="VEuPathDB" id="VectorBase:ISCI018913"/>
<feature type="chain" id="PRO_5020036928" evidence="1">
    <location>
        <begin position="34"/>
        <end position="239"/>
    </location>
</feature>
<protein>
    <submittedName>
        <fullName evidence="2">Putative conserved secreted protein</fullName>
    </submittedName>
</protein>
<dbReference type="VEuPathDB" id="VectorBase:ISCP_005406"/>
<dbReference type="AlphaFoldDB" id="A0A4D5S2R2"/>
<accession>A0A4D5S2R2</accession>
<evidence type="ECO:0000313" key="2">
    <source>
        <dbReference type="EMBL" id="MOY43181.1"/>
    </source>
</evidence>
<dbReference type="VEuPathDB" id="VectorBase:ISCW018913"/>
<name>A0A4D5S2R2_IXOSC</name>
<feature type="signal peptide" evidence="1">
    <location>
        <begin position="1"/>
        <end position="33"/>
    </location>
</feature>
<organism evidence="2">
    <name type="scientific">Ixodes scapularis</name>
    <name type="common">Black-legged tick</name>
    <name type="synonym">Deer tick</name>
    <dbReference type="NCBI Taxonomy" id="6945"/>
    <lineage>
        <taxon>Eukaryota</taxon>
        <taxon>Metazoa</taxon>
        <taxon>Ecdysozoa</taxon>
        <taxon>Arthropoda</taxon>
        <taxon>Chelicerata</taxon>
        <taxon>Arachnida</taxon>
        <taxon>Acari</taxon>
        <taxon>Parasitiformes</taxon>
        <taxon>Ixodida</taxon>
        <taxon>Ixodoidea</taxon>
        <taxon>Ixodidae</taxon>
        <taxon>Ixodinae</taxon>
        <taxon>Ixodes</taxon>
    </lineage>
</organism>